<comment type="similarity">
    <text evidence="1 11">Belongs to the glycosyl hydrolase 4 family.</text>
</comment>
<dbReference type="Pfam" id="PF11975">
    <property type="entry name" value="Glyco_hydro_4C"/>
    <property type="match status" value="1"/>
</dbReference>
<keyword evidence="9" id="KW-0533">Nickel</keyword>
<dbReference type="PANTHER" id="PTHR32092">
    <property type="entry name" value="6-PHOSPHO-BETA-GLUCOSIDASE-RELATED"/>
    <property type="match status" value="1"/>
</dbReference>
<keyword evidence="2 9" id="KW-0479">Metal-binding</keyword>
<dbReference type="RefSeq" id="WP_023051260.1">
    <property type="nucleotide sequence ID" value="NZ_CP173062.2"/>
</dbReference>
<feature type="binding site" evidence="8">
    <location>
        <position position="284"/>
    </location>
    <ligand>
        <name>substrate</name>
    </ligand>
</feature>
<evidence type="ECO:0000256" key="9">
    <source>
        <dbReference type="PIRSR" id="PIRSR601088-3"/>
    </source>
</evidence>
<proteinExistence type="inferred from homology"/>
<evidence type="ECO:0000256" key="6">
    <source>
        <dbReference type="ARBA" id="ARBA00023295"/>
    </source>
</evidence>
<dbReference type="Proteomes" id="UP000017081">
    <property type="component" value="Unassembled WGS sequence"/>
</dbReference>
<dbReference type="AlphaFoldDB" id="U7V9Y1"/>
<dbReference type="GO" id="GO:0046872">
    <property type="term" value="F:metal ion binding"/>
    <property type="evidence" value="ECO:0007669"/>
    <property type="project" value="UniProtKB-KW"/>
</dbReference>
<dbReference type="InterPro" id="IPR022616">
    <property type="entry name" value="Glyco_hydro_4_C"/>
</dbReference>
<keyword evidence="14" id="KW-1185">Reference proteome</keyword>
<feature type="binding site" evidence="8">
    <location>
        <position position="147"/>
    </location>
    <ligand>
        <name>substrate</name>
    </ligand>
</feature>
<evidence type="ECO:0000256" key="1">
    <source>
        <dbReference type="ARBA" id="ARBA00010141"/>
    </source>
</evidence>
<keyword evidence="9" id="KW-0170">Cobalt</keyword>
<evidence type="ECO:0000256" key="5">
    <source>
        <dbReference type="ARBA" id="ARBA00023211"/>
    </source>
</evidence>
<dbReference type="Gene3D" id="3.40.50.720">
    <property type="entry name" value="NAD(P)-binding Rossmann-like Domain"/>
    <property type="match status" value="1"/>
</dbReference>
<dbReference type="GO" id="GO:0016616">
    <property type="term" value="F:oxidoreductase activity, acting on the CH-OH group of donors, NAD or NADP as acceptor"/>
    <property type="evidence" value="ECO:0007669"/>
    <property type="project" value="InterPro"/>
</dbReference>
<keyword evidence="4 11" id="KW-0520">NAD</keyword>
<comment type="cofactor">
    <cofactor evidence="11">
        <name>NAD(+)</name>
        <dbReference type="ChEBI" id="CHEBI:57540"/>
    </cofactor>
    <text evidence="11">Binds 1 NAD(+) per subunit.</text>
</comment>
<name>U7V9Y1_9FUSO</name>
<dbReference type="STRING" id="1319815.HMPREF0202_01724"/>
<feature type="site" description="Increases basicity of active site Tyr" evidence="10">
    <location>
        <position position="109"/>
    </location>
</feature>
<dbReference type="SUPFAM" id="SSF51735">
    <property type="entry name" value="NAD(P)-binding Rossmann-fold domains"/>
    <property type="match status" value="1"/>
</dbReference>
<dbReference type="GO" id="GO:0005975">
    <property type="term" value="P:carbohydrate metabolic process"/>
    <property type="evidence" value="ECO:0007669"/>
    <property type="project" value="InterPro"/>
</dbReference>
<feature type="binding site" evidence="8">
    <location>
        <position position="93"/>
    </location>
    <ligand>
        <name>substrate</name>
    </ligand>
</feature>
<dbReference type="PATRIC" id="fig|1319815.3.peg.1663"/>
<keyword evidence="5 9" id="KW-0464">Manganese</keyword>
<dbReference type="GO" id="GO:0004553">
    <property type="term" value="F:hydrolase activity, hydrolyzing O-glycosyl compounds"/>
    <property type="evidence" value="ECO:0007669"/>
    <property type="project" value="InterPro"/>
</dbReference>
<evidence type="ECO:0000256" key="10">
    <source>
        <dbReference type="PIRSR" id="PIRSR601088-4"/>
    </source>
</evidence>
<dbReference type="Pfam" id="PF02056">
    <property type="entry name" value="Glyco_hydro_4"/>
    <property type="match status" value="1"/>
</dbReference>
<gene>
    <name evidence="13" type="ORF">HMPREF0202_01724</name>
</gene>
<keyword evidence="9" id="KW-0408">Iron</keyword>
<accession>U7V9Y1</accession>
<evidence type="ECO:0000256" key="4">
    <source>
        <dbReference type="ARBA" id="ARBA00023027"/>
    </source>
</evidence>
<dbReference type="InterPro" id="IPR019802">
    <property type="entry name" value="GlycHydrolase_4_CS"/>
</dbReference>
<dbReference type="HOGENOM" id="CLU_045951_2_0_0"/>
<evidence type="ECO:0000256" key="3">
    <source>
        <dbReference type="ARBA" id="ARBA00022801"/>
    </source>
</evidence>
<evidence type="ECO:0000256" key="8">
    <source>
        <dbReference type="PIRSR" id="PIRSR601088-2"/>
    </source>
</evidence>
<comment type="caution">
    <text evidence="13">The sequence shown here is derived from an EMBL/GenBank/DDBJ whole genome shotgun (WGS) entry which is preliminary data.</text>
</comment>
<dbReference type="SUPFAM" id="SSF56327">
    <property type="entry name" value="LDH C-terminal domain-like"/>
    <property type="match status" value="1"/>
</dbReference>
<feature type="binding site" evidence="9">
    <location>
        <position position="200"/>
    </location>
    <ligand>
        <name>Mn(2+)</name>
        <dbReference type="ChEBI" id="CHEBI:29035"/>
    </ligand>
</feature>
<feature type="active site" description="Proton donor" evidence="7">
    <location>
        <position position="170"/>
    </location>
</feature>
<dbReference type="CDD" id="cd05298">
    <property type="entry name" value="GH4_GlvA_pagL_like"/>
    <property type="match status" value="1"/>
</dbReference>
<protein>
    <recommendedName>
        <fullName evidence="12">Glycosyl hydrolase family 4 C-terminal domain-containing protein</fullName>
    </recommendedName>
</protein>
<dbReference type="PRINTS" id="PR00732">
    <property type="entry name" value="GLHYDRLASE4"/>
</dbReference>
<dbReference type="InterPro" id="IPR015955">
    <property type="entry name" value="Lactate_DH/Glyco_Ohase_4_C"/>
</dbReference>
<evidence type="ECO:0000313" key="14">
    <source>
        <dbReference type="Proteomes" id="UP000017081"/>
    </source>
</evidence>
<keyword evidence="6 11" id="KW-0326">Glycosidase</keyword>
<evidence type="ECO:0000256" key="2">
    <source>
        <dbReference type="ARBA" id="ARBA00022723"/>
    </source>
</evidence>
<evidence type="ECO:0000259" key="12">
    <source>
        <dbReference type="Pfam" id="PF11975"/>
    </source>
</evidence>
<dbReference type="EMBL" id="AXZF01000067">
    <property type="protein sequence ID" value="ERT68335.1"/>
    <property type="molecule type" value="Genomic_DNA"/>
</dbReference>
<organism evidence="13 14">
    <name type="scientific">Cetobacterium somerae ATCC BAA-474</name>
    <dbReference type="NCBI Taxonomy" id="1319815"/>
    <lineage>
        <taxon>Bacteria</taxon>
        <taxon>Fusobacteriati</taxon>
        <taxon>Fusobacteriota</taxon>
        <taxon>Fusobacteriia</taxon>
        <taxon>Fusobacteriales</taxon>
        <taxon>Fusobacteriaceae</taxon>
        <taxon>Cetobacterium</taxon>
    </lineage>
</organism>
<sequence>MKKFSILIAGGGSTFTPGIILMLLDNLEQFPIRQIKMYDNDAERQAKIGDACAILLKERAPEIEFSYSTKPEEAFTDIDFVMAHIRVGKYPMRELDEKIPLKHGVVGQETCGPGGVAYGMRSIGGVIDLINHMEKYSPNAWMLNYSNPAAIVAEATRRLKPNSKVLNICDMPIGIEVRMAEILGLNSRKDMDIMYYGLNHFGWWKSIKDKAGNDLMPALKEHVAKYGYVEKKGDSQHTDASWCDTFAKAKDVFAVDPTTLPNTYLKYYLFPDYVVEHSNKEYTRANEVMDGREKFVFGECDKIVKNKTSNNTELHIDEHASYIVDLARAIAFNTKEKMLLIVENNGAIVNFDPTAMVEIPCIVGNAGPEPLVVGAIPQFQKGLMEQQVSVEKLTVEAWIEGSYQKLWQALTMSKTVPSASVAKAILDDLIEANKGYWPILK</sequence>
<dbReference type="PROSITE" id="PS01324">
    <property type="entry name" value="GLYCOSYL_HYDROL_F4"/>
    <property type="match status" value="1"/>
</dbReference>
<evidence type="ECO:0000256" key="11">
    <source>
        <dbReference type="RuleBase" id="RU361152"/>
    </source>
</evidence>
<dbReference type="InterPro" id="IPR036291">
    <property type="entry name" value="NAD(P)-bd_dom_sf"/>
</dbReference>
<evidence type="ECO:0000256" key="7">
    <source>
        <dbReference type="PIRSR" id="PIRSR601088-1"/>
    </source>
</evidence>
<feature type="active site" description="Proton acceptor" evidence="7">
    <location>
        <position position="264"/>
    </location>
</feature>
<evidence type="ECO:0000313" key="13">
    <source>
        <dbReference type="EMBL" id="ERT68335.1"/>
    </source>
</evidence>
<feature type="domain" description="Glycosyl hydrolase family 4 C-terminal" evidence="12">
    <location>
        <begin position="195"/>
        <end position="416"/>
    </location>
</feature>
<dbReference type="Gene3D" id="3.90.110.10">
    <property type="entry name" value="Lactate dehydrogenase/glycoside hydrolase, family 4, C-terminal"/>
    <property type="match status" value="1"/>
</dbReference>
<dbReference type="PANTHER" id="PTHR32092:SF14">
    <property type="entry name" value="MALTOSE-6'-PHOSPHATE GLUCOSIDASE"/>
    <property type="match status" value="1"/>
</dbReference>
<dbReference type="InterPro" id="IPR001088">
    <property type="entry name" value="Glyco_hydro_4"/>
</dbReference>
<reference evidence="13 14" key="1">
    <citation type="submission" date="2013-08" db="EMBL/GenBank/DDBJ databases">
        <authorList>
            <person name="Weinstock G."/>
            <person name="Sodergren E."/>
            <person name="Wylie T."/>
            <person name="Fulton L."/>
            <person name="Fulton R."/>
            <person name="Fronick C."/>
            <person name="O'Laughlin M."/>
            <person name="Godfrey J."/>
            <person name="Miner T."/>
            <person name="Herter B."/>
            <person name="Appelbaum E."/>
            <person name="Cordes M."/>
            <person name="Lek S."/>
            <person name="Wollam A."/>
            <person name="Pepin K.H."/>
            <person name="Palsikar V.B."/>
            <person name="Mitreva M."/>
            <person name="Wilson R.K."/>
        </authorList>
    </citation>
    <scope>NUCLEOTIDE SEQUENCE [LARGE SCALE GENOMIC DNA]</scope>
    <source>
        <strain evidence="13 14">ATCC BAA-474</strain>
    </source>
</reference>
<dbReference type="eggNOG" id="COG1486">
    <property type="taxonomic scope" value="Bacteria"/>
</dbReference>
<feature type="binding site" evidence="9">
    <location>
        <position position="169"/>
    </location>
    <ligand>
        <name>Mn(2+)</name>
        <dbReference type="ChEBI" id="CHEBI:29035"/>
    </ligand>
</feature>
<keyword evidence="3 11" id="KW-0378">Hydrolase</keyword>